<dbReference type="EMBL" id="CP040330">
    <property type="protein sequence ID" value="QCS42799.1"/>
    <property type="molecule type" value="Genomic_DNA"/>
</dbReference>
<dbReference type="AlphaFoldDB" id="A0A4P8WHE3"/>
<dbReference type="OrthoDB" id="262791at2157"/>
<evidence type="ECO:0000256" key="1">
    <source>
        <dbReference type="SAM" id="Phobius"/>
    </source>
</evidence>
<dbReference type="GeneID" id="40265745"/>
<evidence type="ECO:0000313" key="3">
    <source>
        <dbReference type="Proteomes" id="UP000302218"/>
    </source>
</evidence>
<sequence>MEWRCTWCGKPHAEDDPPCDDCGHNAFEKAVVREGDAESTDASAGTIDTGTSYVWTCSDCGREHVKHNPPCSRCGNPTLEKTEQTYDDVDRDLDAPGWLGVAKPYLPVVAVVVLIGALFATGIVSPTMINGIFTPDPPDAPGDGTEAAGIDLERTEELIHDRLEDERADSRTYDDGLAAYAEYHNRAYVAIEYEDARVEAVSLRDFGIDCRGTLEEGQLPAALSTANYDDEAALADGVVDFMRSGDGVTGSGYDGEGIDLHAVDGSIYVFYATC</sequence>
<evidence type="ECO:0000313" key="2">
    <source>
        <dbReference type="EMBL" id="QCS42799.1"/>
    </source>
</evidence>
<keyword evidence="1" id="KW-0472">Membrane</keyword>
<dbReference type="Proteomes" id="UP000302218">
    <property type="component" value="Chromosome"/>
</dbReference>
<accession>A0A4P8WHE3</accession>
<proteinExistence type="predicted"/>
<reference evidence="3" key="1">
    <citation type="submission" date="2019-05" db="EMBL/GenBank/DDBJ databases">
        <title>Genome sequence and methylation pattern of the halophilic Archaeon Natrinema versiforme BOL5-4.</title>
        <authorList>
            <person name="DasSarma P."/>
            <person name="Anton B.P."/>
            <person name="DasSarma S.L."/>
            <person name="Martinez F.L."/>
            <person name="Guzman D."/>
            <person name="Roberts R.J."/>
            <person name="DasSarma S."/>
        </authorList>
    </citation>
    <scope>NUCLEOTIDE SEQUENCE [LARGE SCALE GENOMIC DNA]</scope>
    <source>
        <strain evidence="3">BOL5-4</strain>
    </source>
</reference>
<dbReference type="RefSeq" id="WP_138245279.1">
    <property type="nucleotide sequence ID" value="NZ_CP040330.1"/>
</dbReference>
<name>A0A4P8WHE3_9EURY</name>
<feature type="transmembrane region" description="Helical" evidence="1">
    <location>
        <begin position="105"/>
        <end position="124"/>
    </location>
</feature>
<keyword evidence="1" id="KW-1133">Transmembrane helix</keyword>
<dbReference type="KEGG" id="nvr:FEJ81_10690"/>
<protein>
    <submittedName>
        <fullName evidence="2">Uncharacterized protein</fullName>
    </submittedName>
</protein>
<organism evidence="2 3">
    <name type="scientific">Natrinema versiforme</name>
    <dbReference type="NCBI Taxonomy" id="88724"/>
    <lineage>
        <taxon>Archaea</taxon>
        <taxon>Methanobacteriati</taxon>
        <taxon>Methanobacteriota</taxon>
        <taxon>Stenosarchaea group</taxon>
        <taxon>Halobacteria</taxon>
        <taxon>Halobacteriales</taxon>
        <taxon>Natrialbaceae</taxon>
        <taxon>Natrinema</taxon>
    </lineage>
</organism>
<gene>
    <name evidence="2" type="ORF">FEJ81_10690</name>
</gene>
<keyword evidence="1" id="KW-0812">Transmembrane</keyword>